<sequence length="234" mass="24965">MTQLNSTITDFAAAAVRDAGIAFRGLAATGTIAPSGTVNFVERVPGEEAAVSIGYPGPFAPDAELKPTIYALDGEVLQGPPGANLGGGRYLSIFRAHADITTVSHVHTVYLGAWSQSHRSLPIRYVPVQRWTRARELPIYIDRRQGEANFILEAIAKDHHLPAILEANGGSTAWGRKGLLALANTIVLIEEGARFQALAETLGGAKDYGPGVLEQQWKMSGLLQQDEVLAVAAE</sequence>
<dbReference type="InterPro" id="IPR001303">
    <property type="entry name" value="Aldolase_II/adducin_N"/>
</dbReference>
<dbReference type="Proteomes" id="UP001139451">
    <property type="component" value="Unassembled WGS sequence"/>
</dbReference>
<dbReference type="RefSeq" id="WP_254293359.1">
    <property type="nucleotide sequence ID" value="NZ_JAMLDX010000008.1"/>
</dbReference>
<evidence type="ECO:0000259" key="1">
    <source>
        <dbReference type="Pfam" id="PF00596"/>
    </source>
</evidence>
<dbReference type="Pfam" id="PF00596">
    <property type="entry name" value="Aldolase_II"/>
    <property type="match status" value="1"/>
</dbReference>
<gene>
    <name evidence="2" type="ORF">M9978_11705</name>
</gene>
<proteinExistence type="predicted"/>
<keyword evidence="3" id="KW-1185">Reference proteome</keyword>
<dbReference type="EMBL" id="JAMLDX010000008">
    <property type="protein sequence ID" value="MCP3731093.1"/>
    <property type="molecule type" value="Genomic_DNA"/>
</dbReference>
<feature type="domain" description="Class II aldolase/adducin N-terminal" evidence="1">
    <location>
        <begin position="71"/>
        <end position="194"/>
    </location>
</feature>
<comment type="caution">
    <text evidence="2">The sequence shown here is derived from an EMBL/GenBank/DDBJ whole genome shotgun (WGS) entry which is preliminary data.</text>
</comment>
<organism evidence="2 3">
    <name type="scientific">Sphingomonas tagetis</name>
    <dbReference type="NCBI Taxonomy" id="2949092"/>
    <lineage>
        <taxon>Bacteria</taxon>
        <taxon>Pseudomonadati</taxon>
        <taxon>Pseudomonadota</taxon>
        <taxon>Alphaproteobacteria</taxon>
        <taxon>Sphingomonadales</taxon>
        <taxon>Sphingomonadaceae</taxon>
        <taxon>Sphingomonas</taxon>
    </lineage>
</organism>
<dbReference type="InterPro" id="IPR036409">
    <property type="entry name" value="Aldolase_II/adducin_N_sf"/>
</dbReference>
<protein>
    <submittedName>
        <fullName evidence="2">Class II aldolase/adducin family protein</fullName>
    </submittedName>
</protein>
<reference evidence="2" key="1">
    <citation type="submission" date="2022-05" db="EMBL/GenBank/DDBJ databases">
        <title>Sphingomonas sp. strain MG17 Genome sequencing and assembly.</title>
        <authorList>
            <person name="Kim I."/>
        </authorList>
    </citation>
    <scope>NUCLEOTIDE SEQUENCE</scope>
    <source>
        <strain evidence="2">MG17</strain>
    </source>
</reference>
<dbReference type="Gene3D" id="3.40.225.10">
    <property type="entry name" value="Class II aldolase/adducin N-terminal domain"/>
    <property type="match status" value="1"/>
</dbReference>
<accession>A0A9X2HHT9</accession>
<evidence type="ECO:0000313" key="3">
    <source>
        <dbReference type="Proteomes" id="UP001139451"/>
    </source>
</evidence>
<dbReference type="AlphaFoldDB" id="A0A9X2HHT9"/>
<name>A0A9X2HHT9_9SPHN</name>
<dbReference type="SUPFAM" id="SSF53639">
    <property type="entry name" value="AraD/HMP-PK domain-like"/>
    <property type="match status" value="1"/>
</dbReference>
<evidence type="ECO:0000313" key="2">
    <source>
        <dbReference type="EMBL" id="MCP3731093.1"/>
    </source>
</evidence>